<name>A0AAE7BGC0_9BACT</name>
<dbReference type="InterPro" id="IPR004089">
    <property type="entry name" value="MCPsignal_dom"/>
</dbReference>
<keyword evidence="5" id="KW-0472">Membrane</keyword>
<dbReference type="Gene3D" id="1.10.287.950">
    <property type="entry name" value="Methyl-accepting chemotaxis protein"/>
    <property type="match status" value="1"/>
</dbReference>
<evidence type="ECO:0000256" key="2">
    <source>
        <dbReference type="ARBA" id="ARBA00029447"/>
    </source>
</evidence>
<keyword evidence="8" id="KW-1185">Reference proteome</keyword>
<keyword evidence="4" id="KW-0175">Coiled coil</keyword>
<dbReference type="GO" id="GO:0005886">
    <property type="term" value="C:plasma membrane"/>
    <property type="evidence" value="ECO:0007669"/>
    <property type="project" value="TreeGrafter"/>
</dbReference>
<evidence type="ECO:0000256" key="1">
    <source>
        <dbReference type="ARBA" id="ARBA00022500"/>
    </source>
</evidence>
<gene>
    <name evidence="7" type="ORF">ADFLV_1174</name>
</gene>
<evidence type="ECO:0000256" key="3">
    <source>
        <dbReference type="PROSITE-ProRule" id="PRU00284"/>
    </source>
</evidence>
<evidence type="ECO:0000259" key="6">
    <source>
        <dbReference type="PROSITE" id="PS50111"/>
    </source>
</evidence>
<dbReference type="PANTHER" id="PTHR43531">
    <property type="entry name" value="PROTEIN ICFG"/>
    <property type="match status" value="1"/>
</dbReference>
<dbReference type="SMART" id="SM00283">
    <property type="entry name" value="MA"/>
    <property type="match status" value="1"/>
</dbReference>
<sequence>MNLKNRLIINNFILVLFFLFSVLSIFLSDIANLYFVSFLIFLFIIIVCLVNFIFWKEFSRNINFINDNLNNFINFIFFKENKINIKLNTNKNEFSKSNEDLYKAIKDFDTNLKMDMKIIGEMILVFDKIKKGIFRCRVKQNTKNPIIYTLKNSINKTLDSLENTFADIQDVTNEYTNDNFTKKIILNKDIEARLKTVVDGINMLGTVLANNAKQNSENGKELEKNSEILKESMKNLSIKTNEQATSIEETSSSIESITQISKNNGLEYEKMTLLGNEVKNSVTKGQKLANQTVLSMDEINQKVHAINEAIIVIDQIAFQTNILSLNAAVEAATAGEAGKGFAVVASEVRNLASRSAQAAKEIKILVEDATTKANNGKNISNNMITDYEKLYEKISDTIEIIHQVNNSNKKQINGIEQINQAIISMEKLTQENAKESENLSEISINVNTLAQNLVNQAKIKKF</sequence>
<dbReference type="RefSeq" id="WP_041654729.1">
    <property type="nucleotide sequence ID" value="NZ_CP053835.1"/>
</dbReference>
<dbReference type="Pfam" id="PF00015">
    <property type="entry name" value="MCPsignal"/>
    <property type="match status" value="1"/>
</dbReference>
<dbReference type="Proteomes" id="UP000503313">
    <property type="component" value="Chromosome"/>
</dbReference>
<dbReference type="GO" id="GO:0007165">
    <property type="term" value="P:signal transduction"/>
    <property type="evidence" value="ECO:0007669"/>
    <property type="project" value="UniProtKB-KW"/>
</dbReference>
<evidence type="ECO:0000256" key="5">
    <source>
        <dbReference type="SAM" id="Phobius"/>
    </source>
</evidence>
<dbReference type="InterPro" id="IPR051310">
    <property type="entry name" value="MCP_chemotaxis"/>
</dbReference>
<dbReference type="EMBL" id="CP053835">
    <property type="protein sequence ID" value="QKF77207.1"/>
    <property type="molecule type" value="Genomic_DNA"/>
</dbReference>
<proteinExistence type="inferred from homology"/>
<feature type="coiled-coil region" evidence="4">
    <location>
        <begin position="418"/>
        <end position="445"/>
    </location>
</feature>
<evidence type="ECO:0000256" key="4">
    <source>
        <dbReference type="SAM" id="Coils"/>
    </source>
</evidence>
<feature type="transmembrane region" description="Helical" evidence="5">
    <location>
        <begin position="33"/>
        <end position="55"/>
    </location>
</feature>
<feature type="transmembrane region" description="Helical" evidence="5">
    <location>
        <begin position="7"/>
        <end position="27"/>
    </location>
</feature>
<feature type="domain" description="Methyl-accepting transducer" evidence="6">
    <location>
        <begin position="218"/>
        <end position="440"/>
    </location>
</feature>
<comment type="similarity">
    <text evidence="2">Belongs to the methyl-accepting chemotaxis (MCP) protein family.</text>
</comment>
<accession>A0AAE7BGC0</accession>
<evidence type="ECO:0000313" key="7">
    <source>
        <dbReference type="EMBL" id="QKF77207.1"/>
    </source>
</evidence>
<keyword evidence="3" id="KW-0807">Transducer</keyword>
<keyword evidence="1" id="KW-0145">Chemotaxis</keyword>
<dbReference type="SUPFAM" id="SSF58104">
    <property type="entry name" value="Methyl-accepting chemotaxis protein (MCP) signaling domain"/>
    <property type="match status" value="1"/>
</dbReference>
<keyword evidence="5" id="KW-1133">Transmembrane helix</keyword>
<keyword evidence="5" id="KW-0812">Transmembrane</keyword>
<reference evidence="7 8" key="1">
    <citation type="submission" date="2020-05" db="EMBL/GenBank/DDBJ databases">
        <title>Complete genome sequencing of Campylobacter and Arcobacter type strains.</title>
        <authorList>
            <person name="Miller W.G."/>
            <person name="Yee E."/>
        </authorList>
    </citation>
    <scope>NUCLEOTIDE SEQUENCE [LARGE SCALE GENOMIC DNA]</scope>
    <source>
        <strain evidence="7 8">LMG 25694</strain>
    </source>
</reference>
<dbReference type="PANTHER" id="PTHR43531:SF11">
    <property type="entry name" value="METHYL-ACCEPTING CHEMOTAXIS PROTEIN 3"/>
    <property type="match status" value="1"/>
</dbReference>
<protein>
    <submittedName>
        <fullName evidence="7">MCP-domain signal transduction protein</fullName>
    </submittedName>
</protein>
<dbReference type="AlphaFoldDB" id="A0AAE7BGC0"/>
<dbReference type="GO" id="GO:0004888">
    <property type="term" value="F:transmembrane signaling receptor activity"/>
    <property type="evidence" value="ECO:0007669"/>
    <property type="project" value="TreeGrafter"/>
</dbReference>
<evidence type="ECO:0000313" key="8">
    <source>
        <dbReference type="Proteomes" id="UP000503313"/>
    </source>
</evidence>
<dbReference type="PROSITE" id="PS50111">
    <property type="entry name" value="CHEMOTAXIS_TRANSDUC_2"/>
    <property type="match status" value="1"/>
</dbReference>
<organism evidence="7 8">
    <name type="scientific">Arcobacter defluvii</name>
    <dbReference type="NCBI Taxonomy" id="873191"/>
    <lineage>
        <taxon>Bacteria</taxon>
        <taxon>Pseudomonadati</taxon>
        <taxon>Campylobacterota</taxon>
        <taxon>Epsilonproteobacteria</taxon>
        <taxon>Campylobacterales</taxon>
        <taxon>Arcobacteraceae</taxon>
        <taxon>Arcobacter</taxon>
    </lineage>
</organism>
<dbReference type="GO" id="GO:0006935">
    <property type="term" value="P:chemotaxis"/>
    <property type="evidence" value="ECO:0007669"/>
    <property type="project" value="UniProtKB-KW"/>
</dbReference>
<dbReference type="KEGG" id="adz:ADFLV_1174"/>